<dbReference type="InParanoid" id="A0A1Y2FKY8"/>
<dbReference type="PANTHER" id="PTHR23077">
    <property type="entry name" value="AAA-FAMILY ATPASE"/>
    <property type="match status" value="1"/>
</dbReference>
<dbReference type="SMART" id="SM00382">
    <property type="entry name" value="AAA"/>
    <property type="match status" value="1"/>
</dbReference>
<dbReference type="OrthoDB" id="2115716at2759"/>
<dbReference type="InterPro" id="IPR003593">
    <property type="entry name" value="AAA+_ATPase"/>
</dbReference>
<dbReference type="CDD" id="cd19481">
    <property type="entry name" value="RecA-like_protease"/>
    <property type="match status" value="1"/>
</dbReference>
<feature type="signal peptide" evidence="2">
    <location>
        <begin position="1"/>
        <end position="18"/>
    </location>
</feature>
<dbReference type="GO" id="GO:0016887">
    <property type="term" value="F:ATP hydrolysis activity"/>
    <property type="evidence" value="ECO:0007669"/>
    <property type="project" value="InterPro"/>
</dbReference>
<dbReference type="EMBL" id="MCGR01000017">
    <property type="protein sequence ID" value="ORY84628.1"/>
    <property type="molecule type" value="Genomic_DNA"/>
</dbReference>
<name>A0A1Y2FKY8_9BASI</name>
<comment type="similarity">
    <text evidence="1">Belongs to the AAA ATPase family.</text>
</comment>
<sequence length="454" mass="50985">MLQLGSLALAALFCTATALPNIQQLSFGLPTPHSSSLSKHTPFAAFLEHFSSPASSTSIYLSHTLETLHPNRSFVVTTDPSFSLPAFAAEPSNGLKLHESKDGARMSKKIFLPAFRRRDGAGVVAERVIWGEWDVEWGGKEWKVITAEWPEGFQTIRQSHLIGAQETSISDSDLLLLAVSSYTSEIRESILVFDNSHWEADHGLWLSVQKASWSDVILDEELKSQLQREYKSFLSSESTYRELGVPWKRGIIFLGPPGNGKTISLKAIMKDSGVPTLYVKTFQTYAGDEEGIRMIFQRARAEAPCLLVLEDLDSLITEENRSFFLNQVDGIEDNDGLLLIATTNHFDKLDPALSNRPSRFDRKYTFPDPSRSERRSYALYWQHKLADNPKIDFPDSLLDSVAEKTKRFSFAYMKEAVVASLLILAGEEKGEELDFGTVLLGQIEWLRKQLGKEE</sequence>
<dbReference type="AlphaFoldDB" id="A0A1Y2FKY8"/>
<dbReference type="InterPro" id="IPR050168">
    <property type="entry name" value="AAA_ATPase_domain"/>
</dbReference>
<comment type="caution">
    <text evidence="4">The sequence shown here is derived from an EMBL/GenBank/DDBJ whole genome shotgun (WGS) entry which is preliminary data.</text>
</comment>
<dbReference type="STRING" id="106004.A0A1Y2FKY8"/>
<dbReference type="InterPro" id="IPR003959">
    <property type="entry name" value="ATPase_AAA_core"/>
</dbReference>
<dbReference type="PROSITE" id="PS00674">
    <property type="entry name" value="AAA"/>
    <property type="match status" value="1"/>
</dbReference>
<keyword evidence="1" id="KW-0067">ATP-binding</keyword>
<reference evidence="4 5" key="1">
    <citation type="submission" date="2016-07" db="EMBL/GenBank/DDBJ databases">
        <title>Pervasive Adenine N6-methylation of Active Genes in Fungi.</title>
        <authorList>
            <consortium name="DOE Joint Genome Institute"/>
            <person name="Mondo S.J."/>
            <person name="Dannebaum R.O."/>
            <person name="Kuo R.C."/>
            <person name="Labutti K."/>
            <person name="Haridas S."/>
            <person name="Kuo A."/>
            <person name="Salamov A."/>
            <person name="Ahrendt S.R."/>
            <person name="Lipzen A."/>
            <person name="Sullivan W."/>
            <person name="Andreopoulos W.B."/>
            <person name="Clum A."/>
            <person name="Lindquist E."/>
            <person name="Daum C."/>
            <person name="Ramamoorthy G.K."/>
            <person name="Gryganskyi A."/>
            <person name="Culley D."/>
            <person name="Magnuson J.K."/>
            <person name="James T.Y."/>
            <person name="O'Malley M.A."/>
            <person name="Stajich J.E."/>
            <person name="Spatafora J.W."/>
            <person name="Visel A."/>
            <person name="Grigoriev I.V."/>
        </authorList>
    </citation>
    <scope>NUCLEOTIDE SEQUENCE [LARGE SCALE GENOMIC DNA]</scope>
    <source>
        <strain evidence="4 5">62-1032</strain>
    </source>
</reference>
<evidence type="ECO:0000256" key="1">
    <source>
        <dbReference type="RuleBase" id="RU003651"/>
    </source>
</evidence>
<dbReference type="GO" id="GO:0003723">
    <property type="term" value="F:RNA binding"/>
    <property type="evidence" value="ECO:0007669"/>
    <property type="project" value="TreeGrafter"/>
</dbReference>
<proteinExistence type="inferred from homology"/>
<evidence type="ECO:0000256" key="2">
    <source>
        <dbReference type="SAM" id="SignalP"/>
    </source>
</evidence>
<protein>
    <submittedName>
        <fullName evidence="4">p-loop containing nucleoside triphosphate hydrolase protein</fullName>
    </submittedName>
</protein>
<dbReference type="Gene3D" id="3.40.50.300">
    <property type="entry name" value="P-loop containing nucleotide triphosphate hydrolases"/>
    <property type="match status" value="1"/>
</dbReference>
<evidence type="ECO:0000259" key="3">
    <source>
        <dbReference type="SMART" id="SM00382"/>
    </source>
</evidence>
<dbReference type="Pfam" id="PF00004">
    <property type="entry name" value="AAA"/>
    <property type="match status" value="1"/>
</dbReference>
<dbReference type="InterPro" id="IPR027417">
    <property type="entry name" value="P-loop_NTPase"/>
</dbReference>
<dbReference type="GO" id="GO:1990275">
    <property type="term" value="F:preribosome binding"/>
    <property type="evidence" value="ECO:0007669"/>
    <property type="project" value="TreeGrafter"/>
</dbReference>
<dbReference type="InterPro" id="IPR003960">
    <property type="entry name" value="ATPase_AAA_CS"/>
</dbReference>
<keyword evidence="2" id="KW-0732">Signal</keyword>
<keyword evidence="5" id="KW-1185">Reference proteome</keyword>
<feature type="domain" description="AAA+ ATPase" evidence="3">
    <location>
        <begin position="247"/>
        <end position="370"/>
    </location>
</feature>
<dbReference type="GO" id="GO:0042254">
    <property type="term" value="P:ribosome biogenesis"/>
    <property type="evidence" value="ECO:0007669"/>
    <property type="project" value="TreeGrafter"/>
</dbReference>
<organism evidence="4 5">
    <name type="scientific">Leucosporidium creatinivorum</name>
    <dbReference type="NCBI Taxonomy" id="106004"/>
    <lineage>
        <taxon>Eukaryota</taxon>
        <taxon>Fungi</taxon>
        <taxon>Dikarya</taxon>
        <taxon>Basidiomycota</taxon>
        <taxon>Pucciniomycotina</taxon>
        <taxon>Microbotryomycetes</taxon>
        <taxon>Leucosporidiales</taxon>
        <taxon>Leucosporidium</taxon>
    </lineage>
</organism>
<feature type="chain" id="PRO_5012395372" evidence="2">
    <location>
        <begin position="19"/>
        <end position="454"/>
    </location>
</feature>
<keyword evidence="1" id="KW-0547">Nucleotide-binding</keyword>
<evidence type="ECO:0000313" key="4">
    <source>
        <dbReference type="EMBL" id="ORY84628.1"/>
    </source>
</evidence>
<dbReference type="Proteomes" id="UP000193467">
    <property type="component" value="Unassembled WGS sequence"/>
</dbReference>
<keyword evidence="4" id="KW-0378">Hydrolase</keyword>
<gene>
    <name evidence="4" type="ORF">BCR35DRAFT_302921</name>
</gene>
<dbReference type="PANTHER" id="PTHR23077:SF132">
    <property type="entry name" value="ATP-DEPENDENT ZN PROTEASE"/>
    <property type="match status" value="1"/>
</dbReference>
<dbReference type="GO" id="GO:0005634">
    <property type="term" value="C:nucleus"/>
    <property type="evidence" value="ECO:0007669"/>
    <property type="project" value="TreeGrafter"/>
</dbReference>
<dbReference type="GO" id="GO:0005524">
    <property type="term" value="F:ATP binding"/>
    <property type="evidence" value="ECO:0007669"/>
    <property type="project" value="UniProtKB-KW"/>
</dbReference>
<evidence type="ECO:0000313" key="5">
    <source>
        <dbReference type="Proteomes" id="UP000193467"/>
    </source>
</evidence>
<dbReference type="SUPFAM" id="SSF52540">
    <property type="entry name" value="P-loop containing nucleoside triphosphate hydrolases"/>
    <property type="match status" value="1"/>
</dbReference>
<accession>A0A1Y2FKY8</accession>